<reference evidence="1" key="1">
    <citation type="submission" date="2021-08" db="EMBL/GenBank/DDBJ databases">
        <title>The first chromosome-level gecko genome reveals the dynamic sex chromosomes of Neotropical dwarf geckos (Sphaerodactylidae: Sphaerodactylus).</title>
        <authorList>
            <person name="Pinto B.J."/>
            <person name="Keating S.E."/>
            <person name="Gamble T."/>
        </authorList>
    </citation>
    <scope>NUCLEOTIDE SEQUENCE</scope>
    <source>
        <strain evidence="1">TG3544</strain>
    </source>
</reference>
<name>A0ACB8FNR1_9SAUR</name>
<keyword evidence="2" id="KW-1185">Reference proteome</keyword>
<dbReference type="EMBL" id="CM037619">
    <property type="protein sequence ID" value="KAH8006927.1"/>
    <property type="molecule type" value="Genomic_DNA"/>
</dbReference>
<organism evidence="1 2">
    <name type="scientific">Sphaerodactylus townsendi</name>
    <dbReference type="NCBI Taxonomy" id="933632"/>
    <lineage>
        <taxon>Eukaryota</taxon>
        <taxon>Metazoa</taxon>
        <taxon>Chordata</taxon>
        <taxon>Craniata</taxon>
        <taxon>Vertebrata</taxon>
        <taxon>Euteleostomi</taxon>
        <taxon>Lepidosauria</taxon>
        <taxon>Squamata</taxon>
        <taxon>Bifurcata</taxon>
        <taxon>Gekkota</taxon>
        <taxon>Sphaerodactylidae</taxon>
        <taxon>Sphaerodactylus</taxon>
    </lineage>
</organism>
<gene>
    <name evidence="1" type="ORF">K3G42_015264</name>
</gene>
<proteinExistence type="predicted"/>
<comment type="caution">
    <text evidence="1">The sequence shown here is derived from an EMBL/GenBank/DDBJ whole genome shotgun (WGS) entry which is preliminary data.</text>
</comment>
<accession>A0ACB8FNR1</accession>
<evidence type="ECO:0000313" key="1">
    <source>
        <dbReference type="EMBL" id="KAH8006927.1"/>
    </source>
</evidence>
<protein>
    <submittedName>
        <fullName evidence="1">Uncharacterized protein</fullName>
    </submittedName>
</protein>
<evidence type="ECO:0000313" key="2">
    <source>
        <dbReference type="Proteomes" id="UP000827872"/>
    </source>
</evidence>
<sequence>MLISPYMRNFLIFFTVGDLIISDRIPLINIFCLNHHTGAAQSKVSGTLPKINWSPRMTQKTIEILCNQPSLNYRASIMNTNNPLERIKRYEKLVAYIAESLTQESGKKNQIEQE</sequence>
<dbReference type="Proteomes" id="UP000827872">
    <property type="component" value="Linkage Group LG06"/>
</dbReference>